<dbReference type="SUPFAM" id="SSF50044">
    <property type="entry name" value="SH3-domain"/>
    <property type="match status" value="2"/>
</dbReference>
<dbReference type="FunFam" id="2.30.30.40:FF:000072">
    <property type="entry name" value="Unconventional Myosin IB"/>
    <property type="match status" value="1"/>
</dbReference>
<name>A0A7E4URR4_PANRE</name>
<reference evidence="9" key="2">
    <citation type="submission" date="2020-10" db="UniProtKB">
        <authorList>
            <consortium name="WormBaseParasite"/>
        </authorList>
    </citation>
    <scope>IDENTIFICATION</scope>
</reference>
<dbReference type="Proteomes" id="UP000492821">
    <property type="component" value="Unassembled WGS sequence"/>
</dbReference>
<dbReference type="Gene3D" id="2.30.30.40">
    <property type="entry name" value="SH3 Domains"/>
    <property type="match status" value="2"/>
</dbReference>
<dbReference type="SMART" id="SM00326">
    <property type="entry name" value="SH3"/>
    <property type="match status" value="2"/>
</dbReference>
<dbReference type="PROSITE" id="PS50002">
    <property type="entry name" value="SH3"/>
    <property type="match status" value="2"/>
</dbReference>
<dbReference type="Gene3D" id="3.30.505.10">
    <property type="entry name" value="SH2 domain"/>
    <property type="match status" value="1"/>
</dbReference>
<dbReference type="PANTHER" id="PTHR19969">
    <property type="entry name" value="SH2-SH3 ADAPTOR PROTEIN-RELATED"/>
    <property type="match status" value="1"/>
</dbReference>
<dbReference type="Pfam" id="PF00018">
    <property type="entry name" value="SH3_1"/>
    <property type="match status" value="1"/>
</dbReference>
<dbReference type="PRINTS" id="PR00499">
    <property type="entry name" value="P67PHOX"/>
</dbReference>
<dbReference type="InterPro" id="IPR051184">
    <property type="entry name" value="Tyrosine-phos_adapter"/>
</dbReference>
<keyword evidence="2 3" id="KW-0727">SH2 domain</keyword>
<dbReference type="InterPro" id="IPR036860">
    <property type="entry name" value="SH2_dom_sf"/>
</dbReference>
<evidence type="ECO:0000256" key="4">
    <source>
        <dbReference type="PROSITE-ProRule" id="PRU00192"/>
    </source>
</evidence>
<reference evidence="8" key="1">
    <citation type="journal article" date="2013" name="Genetics">
        <title>The draft genome and transcriptome of Panagrellus redivivus are shaped by the harsh demands of a free-living lifestyle.</title>
        <authorList>
            <person name="Srinivasan J."/>
            <person name="Dillman A.R."/>
            <person name="Macchietto M.G."/>
            <person name="Heikkinen L."/>
            <person name="Lakso M."/>
            <person name="Fracchia K.M."/>
            <person name="Antoshechkin I."/>
            <person name="Mortazavi A."/>
            <person name="Wong G."/>
            <person name="Sternberg P.W."/>
        </authorList>
    </citation>
    <scope>NUCLEOTIDE SEQUENCE [LARGE SCALE GENOMIC DNA]</scope>
    <source>
        <strain evidence="8">MT8872</strain>
    </source>
</reference>
<dbReference type="GO" id="GO:0030971">
    <property type="term" value="F:receptor tyrosine kinase binding"/>
    <property type="evidence" value="ECO:0007669"/>
    <property type="project" value="TreeGrafter"/>
</dbReference>
<dbReference type="InterPro" id="IPR000980">
    <property type="entry name" value="SH2"/>
</dbReference>
<evidence type="ECO:0000259" key="7">
    <source>
        <dbReference type="PROSITE" id="PS50002"/>
    </source>
</evidence>
<organism evidence="8 9">
    <name type="scientific">Panagrellus redivivus</name>
    <name type="common">Microworm</name>
    <dbReference type="NCBI Taxonomy" id="6233"/>
    <lineage>
        <taxon>Eukaryota</taxon>
        <taxon>Metazoa</taxon>
        <taxon>Ecdysozoa</taxon>
        <taxon>Nematoda</taxon>
        <taxon>Chromadorea</taxon>
        <taxon>Rhabditida</taxon>
        <taxon>Tylenchina</taxon>
        <taxon>Panagrolaimomorpha</taxon>
        <taxon>Panagrolaimoidea</taxon>
        <taxon>Panagrolaimidae</taxon>
        <taxon>Panagrellus</taxon>
    </lineage>
</organism>
<keyword evidence="8" id="KW-1185">Reference proteome</keyword>
<feature type="domain" description="SH3" evidence="7">
    <location>
        <begin position="180"/>
        <end position="242"/>
    </location>
</feature>
<dbReference type="PANTHER" id="PTHR19969:SF14">
    <property type="entry name" value="DREADLOCKS, ISOFORM B"/>
    <property type="match status" value="1"/>
</dbReference>
<feature type="compositionally biased region" description="Polar residues" evidence="5">
    <location>
        <begin position="40"/>
        <end position="55"/>
    </location>
</feature>
<dbReference type="InterPro" id="IPR036028">
    <property type="entry name" value="SH3-like_dom_sf"/>
</dbReference>
<dbReference type="PRINTS" id="PR00401">
    <property type="entry name" value="SH2DOMAIN"/>
</dbReference>
<dbReference type="Pfam" id="PF14604">
    <property type="entry name" value="SH3_9"/>
    <property type="match status" value="1"/>
</dbReference>
<dbReference type="GO" id="GO:0005737">
    <property type="term" value="C:cytoplasm"/>
    <property type="evidence" value="ECO:0007669"/>
    <property type="project" value="TreeGrafter"/>
</dbReference>
<dbReference type="PRINTS" id="PR00452">
    <property type="entry name" value="SH3DOMAIN"/>
</dbReference>
<dbReference type="GO" id="GO:0016477">
    <property type="term" value="P:cell migration"/>
    <property type="evidence" value="ECO:0007669"/>
    <property type="project" value="TreeGrafter"/>
</dbReference>
<dbReference type="InterPro" id="IPR001452">
    <property type="entry name" value="SH3_domain"/>
</dbReference>
<dbReference type="Pfam" id="PF00017">
    <property type="entry name" value="SH2"/>
    <property type="match status" value="1"/>
</dbReference>
<dbReference type="GO" id="GO:0007167">
    <property type="term" value="P:enzyme-linked receptor protein signaling pathway"/>
    <property type="evidence" value="ECO:0007669"/>
    <property type="project" value="TreeGrafter"/>
</dbReference>
<dbReference type="AlphaFoldDB" id="A0A7E4URR4"/>
<evidence type="ECO:0000259" key="6">
    <source>
        <dbReference type="PROSITE" id="PS50001"/>
    </source>
</evidence>
<evidence type="ECO:0000256" key="5">
    <source>
        <dbReference type="SAM" id="MobiDB-lite"/>
    </source>
</evidence>
<evidence type="ECO:0000313" key="8">
    <source>
        <dbReference type="Proteomes" id="UP000492821"/>
    </source>
</evidence>
<evidence type="ECO:0000256" key="2">
    <source>
        <dbReference type="ARBA" id="ARBA00022999"/>
    </source>
</evidence>
<dbReference type="FunFam" id="2.30.30.40:FF:000110">
    <property type="entry name" value="Cytoplasmic protein"/>
    <property type="match status" value="1"/>
</dbReference>
<feature type="domain" description="SH3" evidence="7">
    <location>
        <begin position="90"/>
        <end position="149"/>
    </location>
</feature>
<feature type="region of interest" description="Disordered" evidence="5">
    <location>
        <begin position="40"/>
        <end position="83"/>
    </location>
</feature>
<keyword evidence="1 4" id="KW-0728">SH3 domain</keyword>
<dbReference type="CDD" id="cd11767">
    <property type="entry name" value="SH3_Nck_3"/>
    <property type="match status" value="1"/>
</dbReference>
<dbReference type="GO" id="GO:0035591">
    <property type="term" value="F:signaling adaptor activity"/>
    <property type="evidence" value="ECO:0007669"/>
    <property type="project" value="TreeGrafter"/>
</dbReference>
<dbReference type="CDD" id="cd11766">
    <property type="entry name" value="SH3_Nck_2"/>
    <property type="match status" value="1"/>
</dbReference>
<dbReference type="SUPFAM" id="SSF55550">
    <property type="entry name" value="SH2 domain"/>
    <property type="match status" value="1"/>
</dbReference>
<accession>A0A7E4URR4</accession>
<evidence type="ECO:0000256" key="1">
    <source>
        <dbReference type="ARBA" id="ARBA00022443"/>
    </source>
</evidence>
<dbReference type="PROSITE" id="PS50001">
    <property type="entry name" value="SH2"/>
    <property type="match status" value="1"/>
</dbReference>
<protein>
    <submittedName>
        <fullName evidence="9">SH3 domain-containing protein</fullName>
    </submittedName>
</protein>
<evidence type="ECO:0000256" key="3">
    <source>
        <dbReference type="PROSITE-ProRule" id="PRU00191"/>
    </source>
</evidence>
<dbReference type="WBParaSite" id="Pan_g11908.t1">
    <property type="protein sequence ID" value="Pan_g11908.t1"/>
    <property type="gene ID" value="Pan_g11908"/>
</dbReference>
<proteinExistence type="predicted"/>
<dbReference type="GO" id="GO:0016192">
    <property type="term" value="P:vesicle-mediated transport"/>
    <property type="evidence" value="ECO:0007669"/>
    <property type="project" value="UniProtKB-ARBA"/>
</dbReference>
<feature type="domain" description="SH2" evidence="6">
    <location>
        <begin position="270"/>
        <end position="365"/>
    </location>
</feature>
<dbReference type="SMART" id="SM00252">
    <property type="entry name" value="SH2"/>
    <property type="match status" value="1"/>
</dbReference>
<sequence>MFFRQIETTKRNATITNSMLENASGDVGFVPSNFFRYSSTTRNGTPSTVNGNSNGFGDVRSSGPNHHQAQSSSSSSGHPHEYKEGPMAVDAAIFAIAKYNYEPTRPDELRLTRGDSVRVLEQSSDGWWNGELNGQTGWFPSNYVETAPAPSTQSSNHQHQQFGGHGDVFAAATNGGGSDKVLETVHALYNFDAQSAEELSFRQGDILDIIEHPEHDPEWWRARNAAGQTGLVPTNYIKVVSANGSSNGAKPASTNGNGQVLTGPYAAQAWYFGLLSRSQAENLLHAKARDGDFLVRDSESNIGDYSISLKGPKRPMHFWIQVKGSNFCIGSRSFPSMDQLIQHYMKSPIFNDDQTGETLYLVRPLPR</sequence>
<evidence type="ECO:0000313" key="9">
    <source>
        <dbReference type="WBParaSite" id="Pan_g11908.t1"/>
    </source>
</evidence>